<keyword evidence="4 6" id="KW-1015">Disulfide bond</keyword>
<dbReference type="OrthoDB" id="6119053at2759"/>
<evidence type="ECO:0000256" key="1">
    <source>
        <dbReference type="ARBA" id="ARBA00022536"/>
    </source>
</evidence>
<keyword evidence="2" id="KW-0732">Signal</keyword>
<keyword evidence="10" id="KW-1185">Reference proteome</keyword>
<feature type="domain" description="HYR" evidence="8">
    <location>
        <begin position="239"/>
        <end position="323"/>
    </location>
</feature>
<feature type="disulfide bond" evidence="6">
    <location>
        <begin position="29"/>
        <end position="38"/>
    </location>
</feature>
<dbReference type="Pfam" id="PF00008">
    <property type="entry name" value="EGF"/>
    <property type="match status" value="3"/>
</dbReference>
<evidence type="ECO:0000313" key="9">
    <source>
        <dbReference type="EMBL" id="PIK56481.1"/>
    </source>
</evidence>
<dbReference type="SMART" id="SM00179">
    <property type="entry name" value="EGF_CA"/>
    <property type="match status" value="3"/>
</dbReference>
<feature type="disulfide bond" evidence="6">
    <location>
        <begin position="66"/>
        <end position="75"/>
    </location>
</feature>
<name>A0A2G8L895_STIJA</name>
<gene>
    <name evidence="9" type="ORF">BSL78_06596</name>
</gene>
<evidence type="ECO:0000256" key="2">
    <source>
        <dbReference type="ARBA" id="ARBA00022729"/>
    </source>
</evidence>
<dbReference type="PANTHER" id="PTHR24273:SF32">
    <property type="entry name" value="HYALIN"/>
    <property type="match status" value="1"/>
</dbReference>
<dbReference type="InterPro" id="IPR000152">
    <property type="entry name" value="EGF-type_Asp/Asn_hydroxyl_site"/>
</dbReference>
<feature type="domain" description="HYR" evidence="8">
    <location>
        <begin position="572"/>
        <end position="652"/>
    </location>
</feature>
<dbReference type="PROSITE" id="PS00010">
    <property type="entry name" value="ASX_HYDROXYL"/>
    <property type="match status" value="1"/>
</dbReference>
<accession>A0A2G8L895</accession>
<protein>
    <submittedName>
        <fullName evidence="9">Putative hyalin</fullName>
    </submittedName>
</protein>
<evidence type="ECO:0000256" key="5">
    <source>
        <dbReference type="ARBA" id="ARBA00023180"/>
    </source>
</evidence>
<dbReference type="InterPro" id="IPR001881">
    <property type="entry name" value="EGF-like_Ca-bd_dom"/>
</dbReference>
<evidence type="ECO:0000256" key="3">
    <source>
        <dbReference type="ARBA" id="ARBA00022737"/>
    </source>
</evidence>
<feature type="disulfide bond" evidence="6">
    <location>
        <begin position="479"/>
        <end position="488"/>
    </location>
</feature>
<proteinExistence type="predicted"/>
<dbReference type="GO" id="GO:0005509">
    <property type="term" value="F:calcium ion binding"/>
    <property type="evidence" value="ECO:0007669"/>
    <property type="project" value="InterPro"/>
</dbReference>
<feature type="domain" description="HYR" evidence="8">
    <location>
        <begin position="491"/>
        <end position="571"/>
    </location>
</feature>
<dbReference type="PROSITE" id="PS50825">
    <property type="entry name" value="HYR"/>
    <property type="match status" value="7"/>
</dbReference>
<feature type="domain" description="EGF-like" evidence="7">
    <location>
        <begin position="452"/>
        <end position="489"/>
    </location>
</feature>
<dbReference type="FunFam" id="2.10.25.10:FF:000472">
    <property type="entry name" value="Uncharacterized protein, isoform A"/>
    <property type="match status" value="1"/>
</dbReference>
<comment type="caution">
    <text evidence="9">The sequence shown here is derived from an EMBL/GenBank/DDBJ whole genome shotgun (WGS) entry which is preliminary data.</text>
</comment>
<dbReference type="Proteomes" id="UP000230750">
    <property type="component" value="Unassembled WGS sequence"/>
</dbReference>
<dbReference type="AlphaFoldDB" id="A0A2G8L895"/>
<evidence type="ECO:0000256" key="6">
    <source>
        <dbReference type="PROSITE-ProRule" id="PRU00076"/>
    </source>
</evidence>
<feature type="domain" description="HYR" evidence="8">
    <location>
        <begin position="77"/>
        <end position="156"/>
    </location>
</feature>
<evidence type="ECO:0000259" key="7">
    <source>
        <dbReference type="PROSITE" id="PS50026"/>
    </source>
</evidence>
<dbReference type="Gene3D" id="2.10.25.10">
    <property type="entry name" value="Laminin"/>
    <property type="match status" value="3"/>
</dbReference>
<comment type="caution">
    <text evidence="6">Lacks conserved residue(s) required for the propagation of feature annotation.</text>
</comment>
<dbReference type="PROSITE" id="PS50026">
    <property type="entry name" value="EGF_3"/>
    <property type="match status" value="4"/>
</dbReference>
<evidence type="ECO:0000256" key="4">
    <source>
        <dbReference type="ARBA" id="ARBA00023157"/>
    </source>
</evidence>
<feature type="domain" description="EGF-like" evidence="7">
    <location>
        <begin position="2"/>
        <end position="39"/>
    </location>
</feature>
<dbReference type="Pfam" id="PF02494">
    <property type="entry name" value="HYR"/>
    <property type="match status" value="8"/>
</dbReference>
<dbReference type="CDD" id="cd00054">
    <property type="entry name" value="EGF_CA"/>
    <property type="match status" value="3"/>
</dbReference>
<feature type="domain" description="EGF-like" evidence="7">
    <location>
        <begin position="414"/>
        <end position="450"/>
    </location>
</feature>
<feature type="domain" description="HYR" evidence="8">
    <location>
        <begin position="726"/>
        <end position="808"/>
    </location>
</feature>
<organism evidence="9 10">
    <name type="scientific">Stichopus japonicus</name>
    <name type="common">Sea cucumber</name>
    <dbReference type="NCBI Taxonomy" id="307972"/>
    <lineage>
        <taxon>Eukaryota</taxon>
        <taxon>Metazoa</taxon>
        <taxon>Echinodermata</taxon>
        <taxon>Eleutherozoa</taxon>
        <taxon>Echinozoa</taxon>
        <taxon>Holothuroidea</taxon>
        <taxon>Aspidochirotacea</taxon>
        <taxon>Aspidochirotida</taxon>
        <taxon>Stichopodidae</taxon>
        <taxon>Apostichopus</taxon>
    </lineage>
</organism>
<feature type="disulfide bond" evidence="6">
    <location>
        <begin position="440"/>
        <end position="449"/>
    </location>
</feature>
<sequence>MVADACCFFMCQNGGVGFFTADQQSRCVCPSPFTGDSCQQGRDLCDPNPCQNSGSCILLQTFLCICAPGFTGTTCDLIAGGPFTVVCPADVLVLTLAGTSQTAAATWREPDAPGYQFIQSSHAPGDEFPVGETSVDYLFTTSQGFQTCTFCVTVQEVTLTQPTVNDCVNVEAFTLQDRMAVQFMEPTAADGCGSVLLFSATARSGDFFPVGQTAVTFSFSDSCGNIAVCNFVVTVNNVVDVTPPSITNCPTNIVQVTTSMSSFVVVMWDELIVEDVSQPIQQIEGPDGFTAVFLLGTTTTVNYAYQDSVGNIGRCAFDVTVRCKYDDLLYLGCFTSDCGNILPELTECISPDANSVIIALPQPSCSDDSGTGRILSSSLSSNEFSLGNTTVNVTCIDDAGNRAHCLTRVSVIQVEDPCYFFPCANDGFCINIGSEFVCQCQPGFTGIQCEEVETPCSPNPCLNAGSCNLTDVNEFRCMCPPGFTGQVCDQVVGATPTITCPGDVYVVTDGTLVDAVVRWIEPGPVAGFVLLTQTHRPGDIFPVGQTTVMYLFLDTTAITLVSCEFIVMHEAVDLEPPTVSNIADVTVTVTEVGAAVEFEEPTAVDAFSTAFLVAATHRSGDVLRVGSTIVTHTFSDFCGNTVDAVFVVTVKIPTPCPADILQTTGLVLTPVTWIESNDTTFLVLNRSHQSGDSFPTGQTTVTIEYFETSSGERLPCTFTITLIVTLDTTPPDCGNILPELTECVNPDANSVIIALPQPSCSDDSGTGRILFRSPSSNEFSLGNTTVNFTCTDDSGNRAHCLTRVSVIQG</sequence>
<dbReference type="FunFam" id="2.10.25.10:FF:000066">
    <property type="entry name" value="FAT atypical cadherin 4"/>
    <property type="match status" value="1"/>
</dbReference>
<feature type="domain" description="EGF-like" evidence="7">
    <location>
        <begin position="41"/>
        <end position="76"/>
    </location>
</feature>
<evidence type="ECO:0000259" key="8">
    <source>
        <dbReference type="PROSITE" id="PS50825"/>
    </source>
</evidence>
<keyword evidence="5" id="KW-0325">Glycoprotein</keyword>
<keyword evidence="3" id="KW-0677">Repeat</keyword>
<keyword evidence="1 6" id="KW-0245">EGF-like domain</keyword>
<dbReference type="PROSITE" id="PS01186">
    <property type="entry name" value="EGF_2"/>
    <property type="match status" value="4"/>
</dbReference>
<reference evidence="9 10" key="1">
    <citation type="journal article" date="2017" name="PLoS Biol.">
        <title>The sea cucumber genome provides insights into morphological evolution and visceral regeneration.</title>
        <authorList>
            <person name="Zhang X."/>
            <person name="Sun L."/>
            <person name="Yuan J."/>
            <person name="Sun Y."/>
            <person name="Gao Y."/>
            <person name="Zhang L."/>
            <person name="Li S."/>
            <person name="Dai H."/>
            <person name="Hamel J.F."/>
            <person name="Liu C."/>
            <person name="Yu Y."/>
            <person name="Liu S."/>
            <person name="Lin W."/>
            <person name="Guo K."/>
            <person name="Jin S."/>
            <person name="Xu P."/>
            <person name="Storey K.B."/>
            <person name="Huan P."/>
            <person name="Zhang T."/>
            <person name="Zhou Y."/>
            <person name="Zhang J."/>
            <person name="Lin C."/>
            <person name="Li X."/>
            <person name="Xing L."/>
            <person name="Huo D."/>
            <person name="Sun M."/>
            <person name="Wang L."/>
            <person name="Mercier A."/>
            <person name="Li F."/>
            <person name="Yang H."/>
            <person name="Xiang J."/>
        </authorList>
    </citation>
    <scope>NUCLEOTIDE SEQUENCE [LARGE SCALE GENOMIC DNA]</scope>
    <source>
        <strain evidence="9">Shaxun</strain>
        <tissue evidence="9">Muscle</tissue>
    </source>
</reference>
<feature type="domain" description="HYR" evidence="8">
    <location>
        <begin position="328"/>
        <end position="413"/>
    </location>
</feature>
<dbReference type="SMART" id="SM00181">
    <property type="entry name" value="EGF"/>
    <property type="match status" value="4"/>
</dbReference>
<dbReference type="PROSITE" id="PS00022">
    <property type="entry name" value="EGF_1"/>
    <property type="match status" value="4"/>
</dbReference>
<feature type="domain" description="HYR" evidence="8">
    <location>
        <begin position="157"/>
        <end position="237"/>
    </location>
</feature>
<dbReference type="EMBL" id="MRZV01000174">
    <property type="protein sequence ID" value="PIK56481.1"/>
    <property type="molecule type" value="Genomic_DNA"/>
</dbReference>
<dbReference type="PANTHER" id="PTHR24273">
    <property type="entry name" value="FI04643P-RELATED"/>
    <property type="match status" value="1"/>
</dbReference>
<evidence type="ECO:0000313" key="10">
    <source>
        <dbReference type="Proteomes" id="UP000230750"/>
    </source>
</evidence>
<dbReference type="InterPro" id="IPR000742">
    <property type="entry name" value="EGF"/>
</dbReference>
<dbReference type="SUPFAM" id="SSF57196">
    <property type="entry name" value="EGF/Laminin"/>
    <property type="match status" value="3"/>
</dbReference>
<dbReference type="InterPro" id="IPR003410">
    <property type="entry name" value="HYR_dom"/>
</dbReference>